<keyword evidence="1" id="KW-0175">Coiled coil</keyword>
<evidence type="ECO:0000313" key="3">
    <source>
        <dbReference type="EMBL" id="QBP10094.1"/>
    </source>
</evidence>
<evidence type="ECO:0000259" key="2">
    <source>
        <dbReference type="Pfam" id="PF18476"/>
    </source>
</evidence>
<feature type="domain" description="PIN like" evidence="2">
    <location>
        <begin position="25"/>
        <end position="259"/>
    </location>
</feature>
<dbReference type="EMBL" id="CP037900">
    <property type="protein sequence ID" value="QBP10094.1"/>
    <property type="molecule type" value="Genomic_DNA"/>
</dbReference>
<name>A0A482ISP1_9BURK</name>
<dbReference type="Pfam" id="PF18476">
    <property type="entry name" value="PIN_8"/>
    <property type="match status" value="1"/>
</dbReference>
<evidence type="ECO:0000256" key="1">
    <source>
        <dbReference type="SAM" id="Coils"/>
    </source>
</evidence>
<organism evidence="3 4">
    <name type="scientific">Cupriavidus metallidurans</name>
    <dbReference type="NCBI Taxonomy" id="119219"/>
    <lineage>
        <taxon>Bacteria</taxon>
        <taxon>Pseudomonadati</taxon>
        <taxon>Pseudomonadota</taxon>
        <taxon>Betaproteobacteria</taxon>
        <taxon>Burkholderiales</taxon>
        <taxon>Burkholderiaceae</taxon>
        <taxon>Cupriavidus</taxon>
    </lineage>
</organism>
<dbReference type="OrthoDB" id="9182727at2"/>
<reference evidence="3 4" key="1">
    <citation type="submission" date="2019-03" db="EMBL/GenBank/DDBJ databases">
        <title>Comparative insights into the high quality Complete genome sequence of highly metal resistant Cupriavidus metallidurans strain BS1 isolated from a gold-copper mine.</title>
        <authorList>
            <person name="Mazhar H.S."/>
            <person name="Rensing C."/>
        </authorList>
    </citation>
    <scope>NUCLEOTIDE SEQUENCE [LARGE SCALE GENOMIC DNA]</scope>
    <source>
        <strain evidence="3 4">BS1</strain>
    </source>
</reference>
<accession>A0A482ISP1</accession>
<dbReference type="AlphaFoldDB" id="A0A482ISP1"/>
<proteinExistence type="predicted"/>
<gene>
    <name evidence="3" type="ORF">DDF84_010165</name>
</gene>
<dbReference type="Proteomes" id="UP000253772">
    <property type="component" value="Chromosome c1"/>
</dbReference>
<feature type="coiled-coil region" evidence="1">
    <location>
        <begin position="86"/>
        <end position="113"/>
    </location>
</feature>
<protein>
    <recommendedName>
        <fullName evidence="2">PIN like domain-containing protein</fullName>
    </recommendedName>
</protein>
<evidence type="ECO:0000313" key="4">
    <source>
        <dbReference type="Proteomes" id="UP000253772"/>
    </source>
</evidence>
<dbReference type="InterPro" id="IPR041578">
    <property type="entry name" value="PIN_8"/>
</dbReference>
<dbReference type="RefSeq" id="WP_111733391.1">
    <property type="nucleotide sequence ID" value="NZ_CP037900.1"/>
</dbReference>
<sequence length="495" mass="56577">MRNAFYGYYPPTAQELETLWLQGTVVFDTNVLLNLYRLPDEARIDFLKVFGQIQERLWIPHQVALEFQTNRITVISEGRRSIETTLARNQEMVANVRKNVEQLQLEKRGLGIEPTGLLKELEEASKAVSEAVQKVHLAQLDISSDDPIRSQLDVLFEGRVGDGPKTQEDLDLLVTDGRQRYDDEIPPGYKDADKGKNPNDATFIFDGLRYQREFGDLIVWRQLIAKAKEWKAVLFVTSDRKEDWWWRSSGKTMGPHPSLLREMRRSAPNTVFWMYTSDAFLEQAGTYLNVQVKDNSVAEVKQVATEQHLSLALESRWHNVLTKSRKSRVKFPQHIADDSSSNNVDEVSYLNIASTTASEIISQWLSASGLSPQKVGPQSISFDGASDGDWMVHVIGGLTSADTPRMRQEFYRLRLADALRATSSGEFLARNICFIFVFFSQDPDYVSWSTEFANSLEIQDLSNVHRLMIGHVKDNKFVMDIDRRHKPGWTRNLDP</sequence>